<comment type="similarity">
    <text evidence="8">Belongs to the exosome component 10/RRP6 family.</text>
</comment>
<feature type="compositionally biased region" description="Basic and acidic residues" evidence="9">
    <location>
        <begin position="725"/>
        <end position="734"/>
    </location>
</feature>
<dbReference type="GO" id="GO:0003727">
    <property type="term" value="F:single-stranded RNA binding"/>
    <property type="evidence" value="ECO:0007669"/>
    <property type="project" value="TreeGrafter"/>
</dbReference>
<keyword evidence="6" id="KW-0269">Exonuclease</keyword>
<evidence type="ECO:0000256" key="8">
    <source>
        <dbReference type="ARBA" id="ARBA00043957"/>
    </source>
</evidence>
<evidence type="ECO:0000256" key="7">
    <source>
        <dbReference type="ARBA" id="ARBA00023242"/>
    </source>
</evidence>
<dbReference type="GO" id="GO:0000467">
    <property type="term" value="P:exonucleolytic trimming to generate mature 3'-end of 5.8S rRNA from tricistronic rRNA transcript (SSU-rRNA, 5.8S rRNA, LSU-rRNA)"/>
    <property type="evidence" value="ECO:0007669"/>
    <property type="project" value="InterPro"/>
</dbReference>
<keyword evidence="7" id="KW-0539">Nucleus</keyword>
<evidence type="ECO:0000256" key="3">
    <source>
        <dbReference type="ARBA" id="ARBA00022722"/>
    </source>
</evidence>
<keyword evidence="4" id="KW-0378">Hydrolase</keyword>
<feature type="region of interest" description="Disordered" evidence="9">
    <location>
        <begin position="659"/>
        <end position="818"/>
    </location>
</feature>
<evidence type="ECO:0000313" key="11">
    <source>
        <dbReference type="EMBL" id="KAF4508427.1"/>
    </source>
</evidence>
<dbReference type="Pfam" id="PF01612">
    <property type="entry name" value="DNA_pol_A_exo1"/>
    <property type="match status" value="1"/>
</dbReference>
<dbReference type="InterPro" id="IPR010997">
    <property type="entry name" value="HRDC-like_sf"/>
</dbReference>
<dbReference type="InterPro" id="IPR012337">
    <property type="entry name" value="RNaseH-like_sf"/>
</dbReference>
<dbReference type="SMART" id="SM00341">
    <property type="entry name" value="HRDC"/>
    <property type="match status" value="1"/>
</dbReference>
<dbReference type="PROSITE" id="PS50967">
    <property type="entry name" value="HRDC"/>
    <property type="match status" value="1"/>
</dbReference>
<dbReference type="OrthoDB" id="2250022at2759"/>
<dbReference type="AlphaFoldDB" id="A0A8H4V521"/>
<dbReference type="InterPro" id="IPR049559">
    <property type="entry name" value="Rrp6p-like_exo"/>
</dbReference>
<dbReference type="PANTHER" id="PTHR12124">
    <property type="entry name" value="POLYMYOSITIS/SCLERODERMA AUTOANTIGEN-RELATED"/>
    <property type="match status" value="1"/>
</dbReference>
<feature type="compositionally biased region" description="Basic residues" evidence="9">
    <location>
        <begin position="735"/>
        <end position="746"/>
    </location>
</feature>
<accession>A0A8H4V521</accession>
<dbReference type="Gene3D" id="3.30.420.10">
    <property type="entry name" value="Ribonuclease H-like superfamily/Ribonuclease H"/>
    <property type="match status" value="1"/>
</dbReference>
<dbReference type="SUPFAM" id="SSF53098">
    <property type="entry name" value="Ribonuclease H-like"/>
    <property type="match status" value="1"/>
</dbReference>
<evidence type="ECO:0000256" key="5">
    <source>
        <dbReference type="ARBA" id="ARBA00022835"/>
    </source>
</evidence>
<dbReference type="FunFam" id="3.30.420.10:FF:000059">
    <property type="entry name" value="Exosome complex exonuclease Rrp6"/>
    <property type="match status" value="1"/>
</dbReference>
<reference evidence="11 12" key="1">
    <citation type="journal article" date="2020" name="Genome Biol. Evol.">
        <title>A new high-quality draft genome assembly of the Chinese cordyceps Ophiocordyceps sinensis.</title>
        <authorList>
            <person name="Shu R."/>
            <person name="Zhang J."/>
            <person name="Meng Q."/>
            <person name="Zhang H."/>
            <person name="Zhou G."/>
            <person name="Li M."/>
            <person name="Wu P."/>
            <person name="Zhao Y."/>
            <person name="Chen C."/>
            <person name="Qin Q."/>
        </authorList>
    </citation>
    <scope>NUCLEOTIDE SEQUENCE [LARGE SCALE GENOMIC DNA]</scope>
    <source>
        <strain evidence="11 12">IOZ07</strain>
    </source>
</reference>
<keyword evidence="3" id="KW-0540">Nuclease</keyword>
<organism evidence="11 12">
    <name type="scientific">Ophiocordyceps sinensis</name>
    <dbReference type="NCBI Taxonomy" id="72228"/>
    <lineage>
        <taxon>Eukaryota</taxon>
        <taxon>Fungi</taxon>
        <taxon>Dikarya</taxon>
        <taxon>Ascomycota</taxon>
        <taxon>Pezizomycotina</taxon>
        <taxon>Sordariomycetes</taxon>
        <taxon>Hypocreomycetidae</taxon>
        <taxon>Hypocreales</taxon>
        <taxon>Ophiocordycipitaceae</taxon>
        <taxon>Ophiocordyceps</taxon>
    </lineage>
</organism>
<dbReference type="GO" id="GO:0071040">
    <property type="term" value="P:nuclear polyadenylation-dependent antisense transcript catabolic process"/>
    <property type="evidence" value="ECO:0007669"/>
    <property type="project" value="TreeGrafter"/>
</dbReference>
<dbReference type="EMBL" id="JAAVMX010000005">
    <property type="protein sequence ID" value="KAF4508427.1"/>
    <property type="molecule type" value="Genomic_DNA"/>
</dbReference>
<keyword evidence="12" id="KW-1185">Reference proteome</keyword>
<name>A0A8H4V521_9HYPO</name>
<dbReference type="Pfam" id="PF08066">
    <property type="entry name" value="PMC2NT"/>
    <property type="match status" value="1"/>
</dbReference>
<keyword evidence="2" id="KW-0698">rRNA processing</keyword>
<evidence type="ECO:0000256" key="4">
    <source>
        <dbReference type="ARBA" id="ARBA00022801"/>
    </source>
</evidence>
<dbReference type="GO" id="GO:0005730">
    <property type="term" value="C:nucleolus"/>
    <property type="evidence" value="ECO:0007669"/>
    <property type="project" value="TreeGrafter"/>
</dbReference>
<evidence type="ECO:0000256" key="2">
    <source>
        <dbReference type="ARBA" id="ARBA00022552"/>
    </source>
</evidence>
<proteinExistence type="inferred from homology"/>
<comment type="caution">
    <text evidence="11">The sequence shown here is derived from an EMBL/GenBank/DDBJ whole genome shotgun (WGS) entry which is preliminary data.</text>
</comment>
<feature type="compositionally biased region" description="Basic and acidic residues" evidence="9">
    <location>
        <begin position="747"/>
        <end position="766"/>
    </location>
</feature>
<dbReference type="InterPro" id="IPR012588">
    <property type="entry name" value="Exosome-assoc_fac_Rrp6_N"/>
</dbReference>
<gene>
    <name evidence="11" type="ORF">G6O67_004806</name>
</gene>
<dbReference type="GO" id="GO:0000176">
    <property type="term" value="C:nuclear exosome (RNase complex)"/>
    <property type="evidence" value="ECO:0007669"/>
    <property type="project" value="InterPro"/>
</dbReference>
<evidence type="ECO:0000259" key="10">
    <source>
        <dbReference type="PROSITE" id="PS50967"/>
    </source>
</evidence>
<dbReference type="GO" id="GO:0071039">
    <property type="term" value="P:nuclear polyadenylation-dependent CUT catabolic process"/>
    <property type="evidence" value="ECO:0007669"/>
    <property type="project" value="TreeGrafter"/>
</dbReference>
<dbReference type="SMART" id="SM00474">
    <property type="entry name" value="35EXOc"/>
    <property type="match status" value="1"/>
</dbReference>
<dbReference type="GO" id="GO:0000175">
    <property type="term" value="F:3'-5'-RNA exonuclease activity"/>
    <property type="evidence" value="ECO:0007669"/>
    <property type="project" value="InterPro"/>
</dbReference>
<dbReference type="InterPro" id="IPR002121">
    <property type="entry name" value="HRDC_dom"/>
</dbReference>
<dbReference type="GO" id="GO:0071035">
    <property type="term" value="P:nuclear polyadenylation-dependent rRNA catabolic process"/>
    <property type="evidence" value="ECO:0007669"/>
    <property type="project" value="TreeGrafter"/>
</dbReference>
<dbReference type="GO" id="GO:0071036">
    <property type="term" value="P:nuclear polyadenylation-dependent snoRNA catabolic process"/>
    <property type="evidence" value="ECO:0007669"/>
    <property type="project" value="TreeGrafter"/>
</dbReference>
<feature type="compositionally biased region" description="Acidic residues" evidence="9">
    <location>
        <begin position="672"/>
        <end position="688"/>
    </location>
</feature>
<dbReference type="GO" id="GO:0071051">
    <property type="term" value="P:poly(A)-dependent snoRNA 3'-end processing"/>
    <property type="evidence" value="ECO:0007669"/>
    <property type="project" value="TreeGrafter"/>
</dbReference>
<dbReference type="Gene3D" id="1.10.150.80">
    <property type="entry name" value="HRDC domain"/>
    <property type="match status" value="1"/>
</dbReference>
<dbReference type="InterPro" id="IPR044876">
    <property type="entry name" value="HRDC_dom_sf"/>
</dbReference>
<comment type="subcellular location">
    <subcellularLocation>
        <location evidence="1">Nucleus</location>
    </subcellularLocation>
</comment>
<dbReference type="InterPro" id="IPR045092">
    <property type="entry name" value="Rrp6-like"/>
</dbReference>
<protein>
    <recommendedName>
        <fullName evidence="10">HRDC domain-containing protein</fullName>
    </recommendedName>
</protein>
<evidence type="ECO:0000256" key="6">
    <source>
        <dbReference type="ARBA" id="ARBA00022839"/>
    </source>
</evidence>
<dbReference type="CDD" id="cd06147">
    <property type="entry name" value="Rrp6p_like_exo"/>
    <property type="match status" value="1"/>
</dbReference>
<dbReference type="Proteomes" id="UP000557566">
    <property type="component" value="Unassembled WGS sequence"/>
</dbReference>
<dbReference type="GO" id="GO:0000166">
    <property type="term" value="F:nucleotide binding"/>
    <property type="evidence" value="ECO:0007669"/>
    <property type="project" value="InterPro"/>
</dbReference>
<dbReference type="GO" id="GO:0071037">
    <property type="term" value="P:nuclear polyadenylation-dependent snRNA catabolic process"/>
    <property type="evidence" value="ECO:0007669"/>
    <property type="project" value="TreeGrafter"/>
</dbReference>
<dbReference type="Pfam" id="PF00570">
    <property type="entry name" value="HRDC"/>
    <property type="match status" value="1"/>
</dbReference>
<evidence type="ECO:0000256" key="1">
    <source>
        <dbReference type="ARBA" id="ARBA00004123"/>
    </source>
</evidence>
<evidence type="ECO:0000256" key="9">
    <source>
        <dbReference type="SAM" id="MobiDB-lite"/>
    </source>
</evidence>
<dbReference type="InterPro" id="IPR002562">
    <property type="entry name" value="3'-5'_exonuclease_dom"/>
</dbReference>
<keyword evidence="5" id="KW-0271">Exosome</keyword>
<dbReference type="SUPFAM" id="SSF47819">
    <property type="entry name" value="HRDC-like"/>
    <property type="match status" value="1"/>
</dbReference>
<feature type="compositionally biased region" description="Basic residues" evidence="9">
    <location>
        <begin position="706"/>
        <end position="715"/>
    </location>
</feature>
<dbReference type="GO" id="GO:0071044">
    <property type="term" value="P:histone mRNA catabolic process"/>
    <property type="evidence" value="ECO:0007669"/>
    <property type="project" value="TreeGrafter"/>
</dbReference>
<feature type="domain" description="HRDC" evidence="10">
    <location>
        <begin position="449"/>
        <end position="529"/>
    </location>
</feature>
<dbReference type="InterPro" id="IPR036397">
    <property type="entry name" value="RNaseH_sf"/>
</dbReference>
<dbReference type="GO" id="GO:0071038">
    <property type="term" value="P:TRAMP-dependent tRNA surveillance pathway"/>
    <property type="evidence" value="ECO:0007669"/>
    <property type="project" value="TreeGrafter"/>
</dbReference>
<dbReference type="PANTHER" id="PTHR12124:SF47">
    <property type="entry name" value="EXOSOME COMPONENT 10"/>
    <property type="match status" value="1"/>
</dbReference>
<evidence type="ECO:0000313" key="12">
    <source>
        <dbReference type="Proteomes" id="UP000557566"/>
    </source>
</evidence>
<sequence>MEPPRDFKSLQEGVQKSLVSTVKTVNRLAAEDLTFQRTVNPDTAEQLDDNAARVLRLSTRLLHAAANACNVKPPKLEDAEDIDFRWHSVVDVVDSVLEKADMALDEFTGLIKQRDTPGAESAPGFKKSKPTTKVIRHANVTKPQVRFERKPDNFPTGPWKPFITTKPHAILPLEQSFVTFTDETGASRFKHPYETEINAMQYPDRLFKMTEPIPPQPAESAPAIWVDTYQGVLDMLADLQNADEIAVDLEHHDFRTYTGIVCLMQISTREKDWVVDTLQPWRHQLQVLNQVFADPAILKVFHGAYMDMVWLQRDLGLYVNGLFDTFFACDVLSYPGKSLAFLLSKFASFDADKQYQLADWRIRPVPQEMMYYARSDTHYLLYIYDRLRNELISASDRSDPDKDYISRALQRSKELALSRHEHPEYNEETGQGSRGWYNFVLKQAHLAFDGEQFAMFRALWKWRDATARKEDESPNFVLAQSNIISLVRVNPPDVKALHSLLPLTAPLARARIHEMWDHLQEARSLGGPSMLHFFASFTSDSALKSTSSTLMDKTGLPGIESEVVARSMSTSQLFGNMPISTRWEGSQQAFDGESDCIPFPWQRFVQSTAEGENGGGNGGNEASASASLAAAAAEVANEVESCRVDSDAVQQDHDEEFTLKRGRKRKSAAVEEASDPEEDAEASDEDEVAPAGDSGVIAIENDATKATKKQQKKDRKLLEQLEQAESNKDEERMARKAKKKQKKEKKEKKLKEQAQKSDETPFDYDKAASVMHAGRDSGPAARGPKKVFDPFAKTGDDGLKGARRAPPVRGERSATFKK</sequence>
<feature type="compositionally biased region" description="Basic and acidic residues" evidence="9">
    <location>
        <begin position="809"/>
        <end position="818"/>
    </location>
</feature>